<reference evidence="1" key="2">
    <citation type="journal article" date="2015" name="Fish Shellfish Immunol.">
        <title>Early steps in the European eel (Anguilla anguilla)-Vibrio vulnificus interaction in the gills: Role of the RtxA13 toxin.</title>
        <authorList>
            <person name="Callol A."/>
            <person name="Pajuelo D."/>
            <person name="Ebbesson L."/>
            <person name="Teles M."/>
            <person name="MacKenzie S."/>
            <person name="Amaro C."/>
        </authorList>
    </citation>
    <scope>NUCLEOTIDE SEQUENCE</scope>
</reference>
<dbReference type="EMBL" id="GBXM01021416">
    <property type="protein sequence ID" value="JAH87161.1"/>
    <property type="molecule type" value="Transcribed_RNA"/>
</dbReference>
<organism evidence="1">
    <name type="scientific">Anguilla anguilla</name>
    <name type="common">European freshwater eel</name>
    <name type="synonym">Muraena anguilla</name>
    <dbReference type="NCBI Taxonomy" id="7936"/>
    <lineage>
        <taxon>Eukaryota</taxon>
        <taxon>Metazoa</taxon>
        <taxon>Chordata</taxon>
        <taxon>Craniata</taxon>
        <taxon>Vertebrata</taxon>
        <taxon>Euteleostomi</taxon>
        <taxon>Actinopterygii</taxon>
        <taxon>Neopterygii</taxon>
        <taxon>Teleostei</taxon>
        <taxon>Anguilliformes</taxon>
        <taxon>Anguillidae</taxon>
        <taxon>Anguilla</taxon>
    </lineage>
</organism>
<sequence length="59" mass="6510">MKKREACISPLVKFKSCLNAGASLRNAGKFSMNTVLLFKSKEDFSKYAPYASSQDVKSS</sequence>
<protein>
    <submittedName>
        <fullName evidence="1">Uncharacterized protein</fullName>
    </submittedName>
</protein>
<name>A0A0E9WA20_ANGAN</name>
<proteinExistence type="predicted"/>
<reference evidence="1" key="1">
    <citation type="submission" date="2014-11" db="EMBL/GenBank/DDBJ databases">
        <authorList>
            <person name="Amaro Gonzalez C."/>
        </authorList>
    </citation>
    <scope>NUCLEOTIDE SEQUENCE</scope>
</reference>
<accession>A0A0E9WA20</accession>
<evidence type="ECO:0000313" key="1">
    <source>
        <dbReference type="EMBL" id="JAH87161.1"/>
    </source>
</evidence>
<dbReference type="AlphaFoldDB" id="A0A0E9WA20"/>